<evidence type="ECO:0000256" key="19">
    <source>
        <dbReference type="ARBA" id="ARBA00064709"/>
    </source>
</evidence>
<dbReference type="GO" id="GO:0006629">
    <property type="term" value="P:lipid metabolic process"/>
    <property type="evidence" value="ECO:0007669"/>
    <property type="project" value="UniProtKB-KW"/>
</dbReference>
<keyword evidence="6" id="KW-0963">Cytoplasm</keyword>
<evidence type="ECO:0000256" key="8">
    <source>
        <dbReference type="ARBA" id="ARBA00022990"/>
    </source>
</evidence>
<dbReference type="PANTHER" id="PTHR21660">
    <property type="entry name" value="THIOESTERASE SUPERFAMILY MEMBER-RELATED"/>
    <property type="match status" value="1"/>
</dbReference>
<dbReference type="GO" id="GO:0005634">
    <property type="term" value="C:nucleus"/>
    <property type="evidence" value="ECO:0007669"/>
    <property type="project" value="UniProtKB-SubCell"/>
</dbReference>
<evidence type="ECO:0000256" key="13">
    <source>
        <dbReference type="ARBA" id="ARBA00047588"/>
    </source>
</evidence>
<gene>
    <name evidence="25" type="ORF">PENTCL1PPCAC_5629</name>
</gene>
<evidence type="ECO:0000259" key="24">
    <source>
        <dbReference type="Pfam" id="PF03061"/>
    </source>
</evidence>
<comment type="catalytic activity">
    <reaction evidence="16">
        <text>hexanoyl-CoA + H2O = hexanoate + CoA + H(+)</text>
        <dbReference type="Rhea" id="RHEA:40115"/>
        <dbReference type="ChEBI" id="CHEBI:15377"/>
        <dbReference type="ChEBI" id="CHEBI:15378"/>
        <dbReference type="ChEBI" id="CHEBI:17120"/>
        <dbReference type="ChEBI" id="CHEBI:57287"/>
        <dbReference type="ChEBI" id="CHEBI:62620"/>
    </reaction>
    <physiologicalReaction direction="left-to-right" evidence="16">
        <dbReference type="Rhea" id="RHEA:40116"/>
    </physiologicalReaction>
</comment>
<dbReference type="InterPro" id="IPR006683">
    <property type="entry name" value="Thioestr_dom"/>
</dbReference>
<evidence type="ECO:0000256" key="3">
    <source>
        <dbReference type="ARBA" id="ARBA00004186"/>
    </source>
</evidence>
<evidence type="ECO:0000256" key="11">
    <source>
        <dbReference type="ARBA" id="ARBA00023212"/>
    </source>
</evidence>
<dbReference type="SUPFAM" id="SSF54637">
    <property type="entry name" value="Thioesterase/thiol ester dehydrase-isomerase"/>
    <property type="match status" value="1"/>
</dbReference>
<dbReference type="Pfam" id="PF03061">
    <property type="entry name" value="4HBT"/>
    <property type="match status" value="1"/>
</dbReference>
<evidence type="ECO:0000256" key="5">
    <source>
        <dbReference type="ARBA" id="ARBA00008324"/>
    </source>
</evidence>
<keyword evidence="12" id="KW-0539">Nucleus</keyword>
<evidence type="ECO:0000256" key="21">
    <source>
        <dbReference type="ARBA" id="ARBA00075657"/>
    </source>
</evidence>
<dbReference type="GO" id="GO:0005829">
    <property type="term" value="C:cytosol"/>
    <property type="evidence" value="ECO:0007669"/>
    <property type="project" value="UniProtKB-SubCell"/>
</dbReference>
<dbReference type="PANTHER" id="PTHR21660:SF59">
    <property type="entry name" value="THIOESTERASE DOMAIN-CONTAINING PROTEIN"/>
    <property type="match status" value="1"/>
</dbReference>
<evidence type="ECO:0000256" key="4">
    <source>
        <dbReference type="ARBA" id="ARBA00004514"/>
    </source>
</evidence>
<evidence type="ECO:0000256" key="16">
    <source>
        <dbReference type="ARBA" id="ARBA00050199"/>
    </source>
</evidence>
<evidence type="ECO:0000256" key="14">
    <source>
        <dbReference type="ARBA" id="ARBA00047969"/>
    </source>
</evidence>
<comment type="catalytic activity">
    <reaction evidence="14">
        <text>decanoyl-CoA + H2O = decanoate + CoA + H(+)</text>
        <dbReference type="Rhea" id="RHEA:40059"/>
        <dbReference type="ChEBI" id="CHEBI:15377"/>
        <dbReference type="ChEBI" id="CHEBI:15378"/>
        <dbReference type="ChEBI" id="CHEBI:27689"/>
        <dbReference type="ChEBI" id="CHEBI:57287"/>
        <dbReference type="ChEBI" id="CHEBI:61430"/>
    </reaction>
    <physiologicalReaction direction="left-to-right" evidence="14">
        <dbReference type="Rhea" id="RHEA:40060"/>
    </physiologicalReaction>
</comment>
<evidence type="ECO:0000256" key="23">
    <source>
        <dbReference type="ARBA" id="ARBA00083956"/>
    </source>
</evidence>
<evidence type="ECO:0000256" key="1">
    <source>
        <dbReference type="ARBA" id="ARBA00004123"/>
    </source>
</evidence>
<dbReference type="GO" id="GO:0005819">
    <property type="term" value="C:spindle"/>
    <property type="evidence" value="ECO:0007669"/>
    <property type="project" value="UniProtKB-SubCell"/>
</dbReference>
<dbReference type="InterPro" id="IPR029069">
    <property type="entry name" value="HotDog_dom_sf"/>
</dbReference>
<dbReference type="CDD" id="cd03443">
    <property type="entry name" value="PaaI_thioesterase"/>
    <property type="match status" value="1"/>
</dbReference>
<evidence type="ECO:0000256" key="20">
    <source>
        <dbReference type="ARBA" id="ARBA00067273"/>
    </source>
</evidence>
<keyword evidence="9" id="KW-0443">Lipid metabolism</keyword>
<evidence type="ECO:0000256" key="6">
    <source>
        <dbReference type="ARBA" id="ARBA00022490"/>
    </source>
</evidence>
<evidence type="ECO:0000313" key="26">
    <source>
        <dbReference type="Proteomes" id="UP001432027"/>
    </source>
</evidence>
<evidence type="ECO:0000313" key="25">
    <source>
        <dbReference type="EMBL" id="GMS83454.1"/>
    </source>
</evidence>
<dbReference type="InterPro" id="IPR003736">
    <property type="entry name" value="PAAI_dom"/>
</dbReference>
<keyword evidence="7" id="KW-0378">Hydrolase</keyword>
<comment type="subcellular location">
    <subcellularLocation>
        <location evidence="3">Cytoplasm</location>
        <location evidence="3">Cytoskeleton</location>
        <location evidence="3">Spindle</location>
    </subcellularLocation>
    <subcellularLocation>
        <location evidence="4">Cytoplasm</location>
        <location evidence="4">Cytosol</location>
    </subcellularLocation>
    <subcellularLocation>
        <location evidence="2">Mitochondrion</location>
    </subcellularLocation>
    <subcellularLocation>
        <location evidence="1">Nucleus</location>
    </subcellularLocation>
</comment>
<keyword evidence="11" id="KW-0206">Cytoskeleton</keyword>
<dbReference type="InterPro" id="IPR039298">
    <property type="entry name" value="ACOT13"/>
</dbReference>
<evidence type="ECO:0000256" key="10">
    <source>
        <dbReference type="ARBA" id="ARBA00023128"/>
    </source>
</evidence>
<comment type="catalytic activity">
    <reaction evidence="17">
        <text>a fatty acyl-CoA + H2O = a fatty acid + CoA + H(+)</text>
        <dbReference type="Rhea" id="RHEA:16781"/>
        <dbReference type="ChEBI" id="CHEBI:15377"/>
        <dbReference type="ChEBI" id="CHEBI:15378"/>
        <dbReference type="ChEBI" id="CHEBI:28868"/>
        <dbReference type="ChEBI" id="CHEBI:57287"/>
        <dbReference type="ChEBI" id="CHEBI:77636"/>
    </reaction>
    <physiologicalReaction direction="left-to-right" evidence="17">
        <dbReference type="Rhea" id="RHEA:16782"/>
    </physiologicalReaction>
</comment>
<keyword evidence="8" id="KW-0007">Acetylation</keyword>
<comment type="similarity">
    <text evidence="5">Belongs to the thioesterase PaaI family.</text>
</comment>
<comment type="function">
    <text evidence="18">Catalyzes the hydrolysis of acyl-CoAs into free fatty acids and coenzyme A (CoASH), regulating their respective intracellular levels. Has acyl-CoA thioesterase activity towards medium (C12) and long-chain (C18) fatty acyl-CoA substrates. Can also hydrolyze 3-hydroxyphenylacetyl-CoA and 3,4-dihydroxyphenylacetyl-CoA (in vitro). May play a role in controlling adaptive thermogenesis.</text>
</comment>
<dbReference type="AlphaFoldDB" id="A0AAV5STD0"/>
<comment type="catalytic activity">
    <reaction evidence="13">
        <text>octanoyl-CoA + H2O = octanoate + CoA + H(+)</text>
        <dbReference type="Rhea" id="RHEA:30143"/>
        <dbReference type="ChEBI" id="CHEBI:15377"/>
        <dbReference type="ChEBI" id="CHEBI:15378"/>
        <dbReference type="ChEBI" id="CHEBI:25646"/>
        <dbReference type="ChEBI" id="CHEBI:57287"/>
        <dbReference type="ChEBI" id="CHEBI:57386"/>
    </reaction>
    <physiologicalReaction direction="left-to-right" evidence="13">
        <dbReference type="Rhea" id="RHEA:30144"/>
    </physiologicalReaction>
</comment>
<dbReference type="Gene3D" id="3.10.129.10">
    <property type="entry name" value="Hotdog Thioesterase"/>
    <property type="match status" value="1"/>
</dbReference>
<evidence type="ECO:0000256" key="9">
    <source>
        <dbReference type="ARBA" id="ARBA00023098"/>
    </source>
</evidence>
<comment type="subunit">
    <text evidence="19">Homotetramer. Interacts with PCTP.</text>
</comment>
<sequence>FQVQMAAKKYFDVMKMFLTLERGNYSSIVNTCRVLKADEGKVSVEFEVDDRMTNHFGTLHGGCSATMVDVVTTGALLATPRGMPGVSVDLHMTYLAAVKLGDTVQLDAEVIRSGKSMAFTRASLYRKPEMTLIATGLHTKAFPAHATIRKDVLEGADKH</sequence>
<evidence type="ECO:0000256" key="18">
    <source>
        <dbReference type="ARBA" id="ARBA00058205"/>
    </source>
</evidence>
<reference evidence="25" key="1">
    <citation type="submission" date="2023-10" db="EMBL/GenBank/DDBJ databases">
        <title>Genome assembly of Pristionchus species.</title>
        <authorList>
            <person name="Yoshida K."/>
            <person name="Sommer R.J."/>
        </authorList>
    </citation>
    <scope>NUCLEOTIDE SEQUENCE</scope>
    <source>
        <strain evidence="25">RS0144</strain>
    </source>
</reference>
<evidence type="ECO:0000256" key="2">
    <source>
        <dbReference type="ARBA" id="ARBA00004173"/>
    </source>
</evidence>
<comment type="caution">
    <text evidence="25">The sequence shown here is derived from an EMBL/GenBank/DDBJ whole genome shotgun (WGS) entry which is preliminary data.</text>
</comment>
<dbReference type="EMBL" id="BTSX01000002">
    <property type="protein sequence ID" value="GMS83454.1"/>
    <property type="molecule type" value="Genomic_DNA"/>
</dbReference>
<keyword evidence="26" id="KW-1185">Reference proteome</keyword>
<organism evidence="25 26">
    <name type="scientific">Pristionchus entomophagus</name>
    <dbReference type="NCBI Taxonomy" id="358040"/>
    <lineage>
        <taxon>Eukaryota</taxon>
        <taxon>Metazoa</taxon>
        <taxon>Ecdysozoa</taxon>
        <taxon>Nematoda</taxon>
        <taxon>Chromadorea</taxon>
        <taxon>Rhabditida</taxon>
        <taxon>Rhabditina</taxon>
        <taxon>Diplogasteromorpha</taxon>
        <taxon>Diplogasteroidea</taxon>
        <taxon>Neodiplogasteridae</taxon>
        <taxon>Pristionchus</taxon>
    </lineage>
</organism>
<accession>A0AAV5STD0</accession>
<dbReference type="GO" id="GO:0005739">
    <property type="term" value="C:mitochondrion"/>
    <property type="evidence" value="ECO:0007669"/>
    <property type="project" value="UniProtKB-SubCell"/>
</dbReference>
<comment type="catalytic activity">
    <reaction evidence="15">
        <text>dodecanoyl-CoA + H2O = dodecanoate + CoA + H(+)</text>
        <dbReference type="Rhea" id="RHEA:30135"/>
        <dbReference type="ChEBI" id="CHEBI:15377"/>
        <dbReference type="ChEBI" id="CHEBI:15378"/>
        <dbReference type="ChEBI" id="CHEBI:18262"/>
        <dbReference type="ChEBI" id="CHEBI:57287"/>
        <dbReference type="ChEBI" id="CHEBI:57375"/>
    </reaction>
    <physiologicalReaction direction="left-to-right" evidence="15">
        <dbReference type="Rhea" id="RHEA:30136"/>
    </physiologicalReaction>
</comment>
<feature type="domain" description="Thioesterase" evidence="24">
    <location>
        <begin position="56"/>
        <end position="131"/>
    </location>
</feature>
<evidence type="ECO:0000256" key="22">
    <source>
        <dbReference type="ARBA" id="ARBA00081533"/>
    </source>
</evidence>
<dbReference type="GO" id="GO:0047617">
    <property type="term" value="F:fatty acyl-CoA hydrolase activity"/>
    <property type="evidence" value="ECO:0007669"/>
    <property type="project" value="InterPro"/>
</dbReference>
<evidence type="ECO:0000256" key="15">
    <source>
        <dbReference type="ARBA" id="ARBA00048074"/>
    </source>
</evidence>
<evidence type="ECO:0000256" key="12">
    <source>
        <dbReference type="ARBA" id="ARBA00023242"/>
    </source>
</evidence>
<dbReference type="FunFam" id="3.10.129.10:FF:000021">
    <property type="entry name" value="Acyl-coenzyme A thioesterase 13"/>
    <property type="match status" value="1"/>
</dbReference>
<dbReference type="Proteomes" id="UP001432027">
    <property type="component" value="Unassembled WGS sequence"/>
</dbReference>
<keyword evidence="10" id="KW-0496">Mitochondrion</keyword>
<dbReference type="NCBIfam" id="TIGR00369">
    <property type="entry name" value="unchar_dom_1"/>
    <property type="match status" value="1"/>
</dbReference>
<proteinExistence type="inferred from homology"/>
<protein>
    <recommendedName>
        <fullName evidence="20">Acyl-coenzyme A thioesterase 13</fullName>
    </recommendedName>
    <alternativeName>
        <fullName evidence="22">Hotdog-fold thioesterase superfamily member 2</fullName>
    </alternativeName>
    <alternativeName>
        <fullName evidence="21">Palmitoyl-CoA hydrolase</fullName>
    </alternativeName>
    <alternativeName>
        <fullName evidence="23">Thioesterase superfamily member 2</fullName>
    </alternativeName>
</protein>
<evidence type="ECO:0000256" key="7">
    <source>
        <dbReference type="ARBA" id="ARBA00022801"/>
    </source>
</evidence>
<evidence type="ECO:0000256" key="17">
    <source>
        <dbReference type="ARBA" id="ARBA00052976"/>
    </source>
</evidence>
<feature type="non-terminal residue" evidence="25">
    <location>
        <position position="1"/>
    </location>
</feature>
<name>A0AAV5STD0_9BILA</name>